<comment type="subunit">
    <text evidence="12 13">Homotetramer. Forms heterodimers with either ThiH or ThiS.</text>
</comment>
<feature type="binding site" evidence="13">
    <location>
        <position position="224"/>
    </location>
    <ligand>
        <name>1-deoxy-D-xylulose 5-phosphate</name>
        <dbReference type="ChEBI" id="CHEBI:57792"/>
    </ligand>
</feature>
<evidence type="ECO:0000256" key="6">
    <source>
        <dbReference type="ARBA" id="ARBA00022490"/>
    </source>
</evidence>
<evidence type="ECO:0000313" key="15">
    <source>
        <dbReference type="EMBL" id="STT00637.1"/>
    </source>
</evidence>
<protein>
    <recommendedName>
        <fullName evidence="5 13">Thiazole synthase</fullName>
        <ecNumber evidence="4 13">2.8.1.10</ecNumber>
    </recommendedName>
</protein>
<dbReference type="Gene3D" id="3.20.20.70">
    <property type="entry name" value="Aldolase class I"/>
    <property type="match status" value="1"/>
</dbReference>
<dbReference type="Proteomes" id="UP000255518">
    <property type="component" value="Unassembled WGS sequence"/>
</dbReference>
<accession>A0A377URK2</accession>
<dbReference type="GO" id="GO:0009229">
    <property type="term" value="P:thiamine diphosphate biosynthetic process"/>
    <property type="evidence" value="ECO:0007669"/>
    <property type="project" value="UniProtKB-UniRule"/>
</dbReference>
<evidence type="ECO:0000256" key="1">
    <source>
        <dbReference type="ARBA" id="ARBA00002834"/>
    </source>
</evidence>
<evidence type="ECO:0000256" key="11">
    <source>
        <dbReference type="ARBA" id="ARBA00060826"/>
    </source>
</evidence>
<evidence type="ECO:0000256" key="8">
    <source>
        <dbReference type="ARBA" id="ARBA00022977"/>
    </source>
</evidence>
<name>A0A377URK2_KLEPN</name>
<keyword evidence="9 13" id="KW-0704">Schiff base</keyword>
<dbReference type="HAMAP" id="MF_00443">
    <property type="entry name" value="ThiG"/>
    <property type="match status" value="1"/>
</dbReference>
<keyword evidence="7 13" id="KW-0808">Transferase</keyword>
<dbReference type="UniPathway" id="UPA00060"/>
<comment type="function">
    <text evidence="1 13">Catalyzes the rearrangement of 1-deoxy-D-xylulose 5-phosphate (DXP) to produce the thiazole phosphate moiety of thiamine. Sulfur is provided by the thiocarboxylate moiety of the carrier protein ThiS. In vitro, sulfur can be provided by H(2)S.</text>
</comment>
<evidence type="ECO:0000256" key="3">
    <source>
        <dbReference type="ARBA" id="ARBA00004948"/>
    </source>
</evidence>
<keyword evidence="6 13" id="KW-0963">Cytoplasm</keyword>
<dbReference type="AlphaFoldDB" id="A0A377URK2"/>
<comment type="similarity">
    <text evidence="11 13">Belongs to the ThiG family.</text>
</comment>
<dbReference type="GO" id="GO:0005737">
    <property type="term" value="C:cytoplasm"/>
    <property type="evidence" value="ECO:0007669"/>
    <property type="project" value="UniProtKB-SubCell"/>
</dbReference>
<evidence type="ECO:0000313" key="16">
    <source>
        <dbReference type="Proteomes" id="UP000255518"/>
    </source>
</evidence>
<dbReference type="Pfam" id="PF05690">
    <property type="entry name" value="ThiG"/>
    <property type="match status" value="1"/>
</dbReference>
<dbReference type="FunFam" id="3.20.20.70:FF:000049">
    <property type="entry name" value="Thiazole synthase"/>
    <property type="match status" value="1"/>
</dbReference>
<evidence type="ECO:0000256" key="12">
    <source>
        <dbReference type="ARBA" id="ARBA00062692"/>
    </source>
</evidence>
<dbReference type="PANTHER" id="PTHR34266">
    <property type="entry name" value="THIAZOLE SYNTHASE"/>
    <property type="match status" value="1"/>
</dbReference>
<feature type="active site" description="Schiff-base intermediate with DXP" evidence="13">
    <location>
        <position position="163"/>
    </location>
</feature>
<dbReference type="Gene3D" id="3.10.20.30">
    <property type="match status" value="1"/>
</dbReference>
<evidence type="ECO:0000256" key="9">
    <source>
        <dbReference type="ARBA" id="ARBA00023270"/>
    </source>
</evidence>
<feature type="binding site" evidence="13">
    <location>
        <begin position="272"/>
        <end position="273"/>
    </location>
    <ligand>
        <name>1-deoxy-D-xylulose 5-phosphate</name>
        <dbReference type="ChEBI" id="CHEBI:57792"/>
    </ligand>
</feature>
<dbReference type="InterPro" id="IPR016155">
    <property type="entry name" value="Mopterin_synth/thiamin_S_b"/>
</dbReference>
<dbReference type="EMBL" id="UGKT01000001">
    <property type="protein sequence ID" value="STT00637.1"/>
    <property type="molecule type" value="Genomic_DNA"/>
</dbReference>
<feature type="domain" description="Thiazole synthase ThiG" evidence="14">
    <location>
        <begin position="72"/>
        <end position="315"/>
    </location>
</feature>
<feature type="binding site" evidence="13">
    <location>
        <begin position="250"/>
        <end position="251"/>
    </location>
    <ligand>
        <name>1-deoxy-D-xylulose 5-phosphate</name>
        <dbReference type="ChEBI" id="CHEBI:57792"/>
    </ligand>
</feature>
<proteinExistence type="inferred from homology"/>
<evidence type="ECO:0000256" key="5">
    <source>
        <dbReference type="ARBA" id="ARBA00019753"/>
    </source>
</evidence>
<evidence type="ECO:0000256" key="7">
    <source>
        <dbReference type="ARBA" id="ARBA00022679"/>
    </source>
</evidence>
<dbReference type="PANTHER" id="PTHR34266:SF2">
    <property type="entry name" value="THIAZOLE SYNTHASE"/>
    <property type="match status" value="1"/>
</dbReference>
<organism evidence="15 16">
    <name type="scientific">Klebsiella pneumoniae</name>
    <dbReference type="NCBI Taxonomy" id="573"/>
    <lineage>
        <taxon>Bacteria</taxon>
        <taxon>Pseudomonadati</taxon>
        <taxon>Pseudomonadota</taxon>
        <taxon>Gammaproteobacteria</taxon>
        <taxon>Enterobacterales</taxon>
        <taxon>Enterobacteriaceae</taxon>
        <taxon>Klebsiella/Raoultella group</taxon>
        <taxon>Klebsiella</taxon>
        <taxon>Klebsiella pneumoniae complex</taxon>
    </lineage>
</organism>
<dbReference type="CDD" id="cd04728">
    <property type="entry name" value="ThiG"/>
    <property type="match status" value="1"/>
</dbReference>
<evidence type="ECO:0000256" key="2">
    <source>
        <dbReference type="ARBA" id="ARBA00004496"/>
    </source>
</evidence>
<evidence type="ECO:0000256" key="10">
    <source>
        <dbReference type="ARBA" id="ARBA00049897"/>
    </source>
</evidence>
<dbReference type="SUPFAM" id="SSF110399">
    <property type="entry name" value="ThiG-like"/>
    <property type="match status" value="1"/>
</dbReference>
<dbReference type="SUPFAM" id="SSF54285">
    <property type="entry name" value="MoaD/ThiS"/>
    <property type="match status" value="1"/>
</dbReference>
<dbReference type="InterPro" id="IPR012675">
    <property type="entry name" value="Beta-grasp_dom_sf"/>
</dbReference>
<evidence type="ECO:0000256" key="4">
    <source>
        <dbReference type="ARBA" id="ARBA00011960"/>
    </source>
</evidence>
<dbReference type="EC" id="2.8.1.10" evidence="4 13"/>
<keyword evidence="8 13" id="KW-0784">Thiamine biosynthesis</keyword>
<gene>
    <name evidence="13 15" type="primary">thiG</name>
    <name evidence="15" type="ORF">NCTC13443_00922</name>
</gene>
<dbReference type="InterPro" id="IPR033983">
    <property type="entry name" value="Thiazole_synthase_ThiG"/>
</dbReference>
<dbReference type="GO" id="GO:1990107">
    <property type="term" value="F:thiazole synthase activity"/>
    <property type="evidence" value="ECO:0007669"/>
    <property type="project" value="UniProtKB-EC"/>
</dbReference>
<sequence>MQIWFNDEPLACADNLSVSALLTQLEQQQPGVALALNQHILPRDRWGRSSLAGRRSGPAFSGYRWRADMLRIADKTFESHLFTGTGKFAAPEVMVEAIRASGSQLVTLAMKRVDLRQRNDAILAPLLAAGVSLLPNTSGAKTAEEAVFAARLAREALGTHWLKLEIHPDARWLLPDPIETLKAAELLVREGFVVLPYCGADPVLCKRLEEVGCAAVMPLGAPIGSNQGLETKAMLEIIIEQATVPVVVDAGIGVPSHAAQALEMGADAVLVNTAIAVADDPVAMARAFRMAIDAGLLARQAGPGARSTQAQATSPLTGFLEALA</sequence>
<dbReference type="CDD" id="cd00565">
    <property type="entry name" value="Ubl_ThiS"/>
    <property type="match status" value="1"/>
</dbReference>
<dbReference type="InterPro" id="IPR008867">
    <property type="entry name" value="ThiG"/>
</dbReference>
<comment type="subcellular location">
    <subcellularLocation>
        <location evidence="2 13">Cytoplasm</location>
    </subcellularLocation>
</comment>
<comment type="pathway">
    <text evidence="3 13">Cofactor biosynthesis; thiamine diphosphate biosynthesis.</text>
</comment>
<reference evidence="15 16" key="1">
    <citation type="submission" date="2018-06" db="EMBL/GenBank/DDBJ databases">
        <authorList>
            <consortium name="Pathogen Informatics"/>
            <person name="Doyle S."/>
        </authorList>
    </citation>
    <scope>NUCLEOTIDE SEQUENCE [LARGE SCALE GENOMIC DNA]</scope>
    <source>
        <strain evidence="15 16">NCTC13443</strain>
    </source>
</reference>
<comment type="catalytic activity">
    <reaction evidence="10 13">
        <text>[ThiS sulfur-carrier protein]-C-terminal-Gly-aminoethanethioate + 2-iminoacetate + 1-deoxy-D-xylulose 5-phosphate = [ThiS sulfur-carrier protein]-C-terminal Gly-Gly + 2-[(2R,5Z)-2-carboxy-4-methylthiazol-5(2H)-ylidene]ethyl phosphate + 2 H2O + H(+)</text>
        <dbReference type="Rhea" id="RHEA:26297"/>
        <dbReference type="Rhea" id="RHEA-COMP:12909"/>
        <dbReference type="Rhea" id="RHEA-COMP:19908"/>
        <dbReference type="ChEBI" id="CHEBI:15377"/>
        <dbReference type="ChEBI" id="CHEBI:15378"/>
        <dbReference type="ChEBI" id="CHEBI:57792"/>
        <dbReference type="ChEBI" id="CHEBI:62899"/>
        <dbReference type="ChEBI" id="CHEBI:77846"/>
        <dbReference type="ChEBI" id="CHEBI:90778"/>
        <dbReference type="ChEBI" id="CHEBI:232372"/>
        <dbReference type="EC" id="2.8.1.10"/>
    </reaction>
</comment>
<evidence type="ECO:0000256" key="13">
    <source>
        <dbReference type="HAMAP-Rule" id="MF_00443"/>
    </source>
</evidence>
<dbReference type="InterPro" id="IPR013785">
    <property type="entry name" value="Aldolase_TIM"/>
</dbReference>
<evidence type="ECO:0000259" key="14">
    <source>
        <dbReference type="Pfam" id="PF05690"/>
    </source>
</evidence>